<accession>U1MUK3</accession>
<name>U1MUK3_9MICO</name>
<dbReference type="Proteomes" id="UP000016462">
    <property type="component" value="Unassembled WGS sequence"/>
</dbReference>
<protein>
    <recommendedName>
        <fullName evidence="3">DUF2993 domain-containing protein</fullName>
    </recommendedName>
</protein>
<proteinExistence type="predicted"/>
<reference evidence="1 2" key="1">
    <citation type="journal article" date="2013" name="Genome Announc.">
        <title>First draft genome sequence from a member of the genus agrococcus, isolated from modern microbialites.</title>
        <authorList>
            <person name="White R.A.III."/>
            <person name="Grassa C.J."/>
            <person name="Suttle C.A."/>
        </authorList>
    </citation>
    <scope>NUCLEOTIDE SEQUENCE [LARGE SCALE GENOMIC DNA]</scope>
    <source>
        <strain evidence="1 2">RW1</strain>
    </source>
</reference>
<dbReference type="AlphaFoldDB" id="U1MUK3"/>
<organism evidence="1 2">
    <name type="scientific">Agrococcus pavilionensis RW1</name>
    <dbReference type="NCBI Taxonomy" id="1330458"/>
    <lineage>
        <taxon>Bacteria</taxon>
        <taxon>Bacillati</taxon>
        <taxon>Actinomycetota</taxon>
        <taxon>Actinomycetes</taxon>
        <taxon>Micrococcales</taxon>
        <taxon>Microbacteriaceae</taxon>
        <taxon>Agrococcus</taxon>
    </lineage>
</organism>
<gene>
    <name evidence="1" type="ORF">L332_07565</name>
</gene>
<sequence length="279" mass="29359">MAESILLGHAPRPTDGAQLAKRIRTVVIAAEPAGIACTSIIDAELDGADIARLHLDLTGFILAGEVDRDRARLEPQGASVGWESAVLRDLRVHACPMHVSGADVTLDAQLTDVPFTWIETDLGELAVDLARPTADRPLHGHAMVSVPKARIGKAVLGLAESALLDHGVSVSKLELDVESTGPRDLRIAVDAKVRKCLLGASVRGTASASIDDRMGVTLSDIQVDSGNPLVSAMLGAMRGKIQAYEGRRIDLASELPAGVSLADVQVRVTDAVTIEARLV</sequence>
<evidence type="ECO:0000313" key="2">
    <source>
        <dbReference type="Proteomes" id="UP000016462"/>
    </source>
</evidence>
<evidence type="ECO:0008006" key="3">
    <source>
        <dbReference type="Google" id="ProtNLM"/>
    </source>
</evidence>
<dbReference type="EMBL" id="ASHR01000024">
    <property type="protein sequence ID" value="ERG64310.1"/>
    <property type="molecule type" value="Genomic_DNA"/>
</dbReference>
<keyword evidence="2" id="KW-1185">Reference proteome</keyword>
<dbReference type="OrthoDB" id="5142315at2"/>
<dbReference type="RefSeq" id="WP_021010506.1">
    <property type="nucleotide sequence ID" value="NZ_ASHR01000024.1"/>
</dbReference>
<comment type="caution">
    <text evidence="1">The sequence shown here is derived from an EMBL/GenBank/DDBJ whole genome shotgun (WGS) entry which is preliminary data.</text>
</comment>
<evidence type="ECO:0000313" key="1">
    <source>
        <dbReference type="EMBL" id="ERG64310.1"/>
    </source>
</evidence>